<feature type="domain" description="Histone deacetylase" evidence="12">
    <location>
        <begin position="155"/>
        <end position="473"/>
    </location>
</feature>
<keyword evidence="6" id="KW-0156">Chromatin regulator</keyword>
<dbReference type="InterPro" id="IPR019154">
    <property type="entry name" value="Arb2-like_domain"/>
</dbReference>
<reference evidence="14 15" key="1">
    <citation type="submission" date="2016-06" db="EMBL/GenBank/DDBJ databases">
        <authorList>
            <person name="Kjaerup R.B."/>
            <person name="Dalgaard T.S."/>
            <person name="Juul-Madsen H.R."/>
        </authorList>
    </citation>
    <scope>NUCLEOTIDE SEQUENCE [LARGE SCALE GENOMIC DNA]</scope>
</reference>
<comment type="subcellular location">
    <subcellularLocation>
        <location evidence="1">Nucleus</location>
    </subcellularLocation>
</comment>
<dbReference type="InterPro" id="IPR023696">
    <property type="entry name" value="Ureohydrolase_dom_sf"/>
</dbReference>
<dbReference type="Pfam" id="PF09757">
    <property type="entry name" value="Arb2-like"/>
    <property type="match status" value="1"/>
</dbReference>
<evidence type="ECO:0000256" key="8">
    <source>
        <dbReference type="ARBA" id="ARBA00023163"/>
    </source>
</evidence>
<evidence type="ECO:0000313" key="15">
    <source>
        <dbReference type="Proteomes" id="UP000215127"/>
    </source>
</evidence>
<evidence type="ECO:0000313" key="14">
    <source>
        <dbReference type="EMBL" id="SMQ47926.1"/>
    </source>
</evidence>
<evidence type="ECO:0000256" key="11">
    <source>
        <dbReference type="SAM" id="MobiDB-lite"/>
    </source>
</evidence>
<evidence type="ECO:0000256" key="10">
    <source>
        <dbReference type="ARBA" id="ARBA00048287"/>
    </source>
</evidence>
<gene>
    <name evidence="14" type="ORF">ZT3D7_G3074</name>
</gene>
<dbReference type="InterPro" id="IPR023801">
    <property type="entry name" value="His_deacetylse_dom"/>
</dbReference>
<evidence type="ECO:0000256" key="3">
    <source>
        <dbReference type="ARBA" id="ARBA00012111"/>
    </source>
</evidence>
<evidence type="ECO:0000256" key="2">
    <source>
        <dbReference type="ARBA" id="ARBA00007738"/>
    </source>
</evidence>
<dbReference type="GO" id="GO:0040029">
    <property type="term" value="P:epigenetic regulation of gene expression"/>
    <property type="evidence" value="ECO:0007669"/>
    <property type="project" value="TreeGrafter"/>
</dbReference>
<dbReference type="EMBL" id="LT853693">
    <property type="protein sequence ID" value="SMQ47926.1"/>
    <property type="molecule type" value="Genomic_DNA"/>
</dbReference>
<keyword evidence="9" id="KW-0539">Nucleus</keyword>
<dbReference type="PANTHER" id="PTHR10625">
    <property type="entry name" value="HISTONE DEACETYLASE HDAC1-RELATED"/>
    <property type="match status" value="1"/>
</dbReference>
<keyword evidence="8" id="KW-0804">Transcription</keyword>
<feature type="compositionally biased region" description="Polar residues" evidence="11">
    <location>
        <begin position="831"/>
        <end position="840"/>
    </location>
</feature>
<dbReference type="Proteomes" id="UP000215127">
    <property type="component" value="Chromosome 2"/>
</dbReference>
<sequence length="856" mass="96059">MSESSGDRSSSICTSRRLVTVLDALLREFPRHALAQTSPSPRHEQLVIAVDDDVLMDDGEVMQSTEVFGANDQAFKKPGLGPYPKAPFSDGSRATPPLKGAGLKREPDDFTIFVRKDGPRDPKFDALPYASAQTGLIYDVRMRFHVESEPEEDLHPEDPRRIHAIFEAFVNAGLVWRQSEVGPPSGYYMGRIDTRMVTKDEVCLVHTENHWNWVQSLSRKEPDELRDELQHPPHRLDSVYLSTSTPYCAGLSAGGAIEACRAIIMGKVKNVFAVIRPPGHHAEREDAKGFCFYDNVSIATKVCQKEFGDKCRKVLILDWDVHHGNGIQQANYSDPNVLYISLHVHKKGTFYPEKSYRDDRVSYGDHLHCGEGAGLGKNVNIPWSKMGMGDADYVYAFQQVVMPIATEFNPDLVIIAAGFDAAEGDMLGGCKVTPAGYAHMTHMLMSLAKGKMAVCLEGGYNLDAIARSSCAVGRTMMGEPPDRLEDLAASRSGIDDVKQVLRQQSRFWASLHPKDPASMLPGPPEGERMHNVVRRWQADTMFTDYGMTPLYVHRERLAKEFENQVLATREFGKERPLLVILHDPPEMIASPDPRTGKVELHNTWLTDFVKTYVDEAIKHKFGVIDVNLPKHIAEYDSTNQEHKESESTEARIAEATELLTYVWENYIELDDPTHVFLMGTNTGHGAILNFIKRHEDRAQKMITKAISFVEDVPLMSCKSPTNDYLPGWYYATSLVFVADQHNYFESEYYRKPKKRFGRVIRSQELCISDMLKEQRKAVFDCLLTETEEWRRTAPMEVVEAEPQVLSPSRLPPVGNFAPAARNSAAAMEPSRMSNGGTSPSGLPPMGNFASRPPHDR</sequence>
<keyword evidence="7" id="KW-0805">Transcription regulation</keyword>
<dbReference type="GO" id="GO:0141221">
    <property type="term" value="F:histone deacetylase activity, hydrolytic mechanism"/>
    <property type="evidence" value="ECO:0007669"/>
    <property type="project" value="UniProtKB-EC"/>
</dbReference>
<evidence type="ECO:0000256" key="4">
    <source>
        <dbReference type="ARBA" id="ARBA00022491"/>
    </source>
</evidence>
<evidence type="ECO:0000256" key="7">
    <source>
        <dbReference type="ARBA" id="ARBA00023015"/>
    </source>
</evidence>
<dbReference type="InterPro" id="IPR000286">
    <property type="entry name" value="HDACs"/>
</dbReference>
<proteinExistence type="inferred from homology"/>
<evidence type="ECO:0000256" key="9">
    <source>
        <dbReference type="ARBA" id="ARBA00023242"/>
    </source>
</evidence>
<dbReference type="SUPFAM" id="SSF52768">
    <property type="entry name" value="Arginase/deacetylase"/>
    <property type="match status" value="1"/>
</dbReference>
<evidence type="ECO:0000256" key="6">
    <source>
        <dbReference type="ARBA" id="ARBA00022853"/>
    </source>
</evidence>
<evidence type="ECO:0000256" key="1">
    <source>
        <dbReference type="ARBA" id="ARBA00004123"/>
    </source>
</evidence>
<evidence type="ECO:0000259" key="13">
    <source>
        <dbReference type="Pfam" id="PF09757"/>
    </source>
</evidence>
<dbReference type="AlphaFoldDB" id="A0A1X7RKI5"/>
<protein>
    <recommendedName>
        <fullName evidence="3">histone deacetylase</fullName>
        <ecNumber evidence="3">3.5.1.98</ecNumber>
    </recommendedName>
</protein>
<accession>A0A1X7RKI5</accession>
<evidence type="ECO:0000256" key="5">
    <source>
        <dbReference type="ARBA" id="ARBA00022801"/>
    </source>
</evidence>
<keyword evidence="4" id="KW-0678">Repressor</keyword>
<feature type="region of interest" description="Disordered" evidence="11">
    <location>
        <begin position="821"/>
        <end position="856"/>
    </location>
</feature>
<evidence type="ECO:0000259" key="12">
    <source>
        <dbReference type="Pfam" id="PF00850"/>
    </source>
</evidence>
<dbReference type="InterPro" id="IPR037138">
    <property type="entry name" value="His_deacetylse_dom_sf"/>
</dbReference>
<dbReference type="PRINTS" id="PR01270">
    <property type="entry name" value="HDASUPER"/>
</dbReference>
<dbReference type="Pfam" id="PF00850">
    <property type="entry name" value="Hist_deacetyl"/>
    <property type="match status" value="1"/>
</dbReference>
<dbReference type="PANTHER" id="PTHR10625:SF5">
    <property type="entry name" value="HISTONE DEACETYLASE"/>
    <property type="match status" value="1"/>
</dbReference>
<keyword evidence="15" id="KW-1185">Reference proteome</keyword>
<feature type="domain" description="Arb2-like" evidence="13">
    <location>
        <begin position="528"/>
        <end position="789"/>
    </location>
</feature>
<comment type="similarity">
    <text evidence="2">Belongs to the histone deacetylase family. HD type 2 subfamily.</text>
</comment>
<comment type="catalytic activity">
    <reaction evidence="10">
        <text>N(6)-acetyl-L-lysyl-[histone] + H2O = L-lysyl-[histone] + acetate</text>
        <dbReference type="Rhea" id="RHEA:58196"/>
        <dbReference type="Rhea" id="RHEA-COMP:9845"/>
        <dbReference type="Rhea" id="RHEA-COMP:11338"/>
        <dbReference type="ChEBI" id="CHEBI:15377"/>
        <dbReference type="ChEBI" id="CHEBI:29969"/>
        <dbReference type="ChEBI" id="CHEBI:30089"/>
        <dbReference type="ChEBI" id="CHEBI:61930"/>
        <dbReference type="EC" id="3.5.1.98"/>
    </reaction>
</comment>
<dbReference type="FunFam" id="3.40.800.20:FF:000005">
    <property type="entry name" value="histone deacetylase 6"/>
    <property type="match status" value="1"/>
</dbReference>
<dbReference type="GO" id="GO:0000118">
    <property type="term" value="C:histone deacetylase complex"/>
    <property type="evidence" value="ECO:0007669"/>
    <property type="project" value="TreeGrafter"/>
</dbReference>
<organism evidence="14 15">
    <name type="scientific">Zymoseptoria tritici (strain ST99CH_3D7)</name>
    <dbReference type="NCBI Taxonomy" id="1276538"/>
    <lineage>
        <taxon>Eukaryota</taxon>
        <taxon>Fungi</taxon>
        <taxon>Dikarya</taxon>
        <taxon>Ascomycota</taxon>
        <taxon>Pezizomycotina</taxon>
        <taxon>Dothideomycetes</taxon>
        <taxon>Dothideomycetidae</taxon>
        <taxon>Mycosphaerellales</taxon>
        <taxon>Mycosphaerellaceae</taxon>
        <taxon>Zymoseptoria</taxon>
    </lineage>
</organism>
<dbReference type="EC" id="3.5.1.98" evidence="3"/>
<dbReference type="Gene3D" id="3.40.800.20">
    <property type="entry name" value="Histone deacetylase domain"/>
    <property type="match status" value="1"/>
</dbReference>
<dbReference type="STRING" id="1276538.A0A1X7RKI5"/>
<name>A0A1X7RKI5_ZYMT9</name>
<keyword evidence="5" id="KW-0378">Hydrolase</keyword>